<evidence type="ECO:0000313" key="8">
    <source>
        <dbReference type="EMBL" id="MDL9977885.1"/>
    </source>
</evidence>
<organism evidence="8 9">
    <name type="scientific">Microbacterium candidum</name>
    <dbReference type="NCBI Taxonomy" id="3041922"/>
    <lineage>
        <taxon>Bacteria</taxon>
        <taxon>Bacillati</taxon>
        <taxon>Actinomycetota</taxon>
        <taxon>Actinomycetes</taxon>
        <taxon>Micrococcales</taxon>
        <taxon>Microbacteriaceae</taxon>
        <taxon>Microbacterium</taxon>
    </lineage>
</organism>
<feature type="compositionally biased region" description="Low complexity" evidence="5">
    <location>
        <begin position="1"/>
        <end position="21"/>
    </location>
</feature>
<dbReference type="SUPFAM" id="SSF88659">
    <property type="entry name" value="Sigma3 and sigma4 domains of RNA polymerase sigma factors"/>
    <property type="match status" value="1"/>
</dbReference>
<gene>
    <name evidence="8" type="ORF">QSV35_00940</name>
</gene>
<dbReference type="PANTHER" id="PTHR30385">
    <property type="entry name" value="SIGMA FACTOR F FLAGELLAR"/>
    <property type="match status" value="1"/>
</dbReference>
<evidence type="ECO:0000256" key="5">
    <source>
        <dbReference type="SAM" id="MobiDB-lite"/>
    </source>
</evidence>
<dbReference type="NCBIfam" id="TIGR02937">
    <property type="entry name" value="sigma70-ECF"/>
    <property type="match status" value="1"/>
</dbReference>
<dbReference type="InterPro" id="IPR007630">
    <property type="entry name" value="RNA_pol_sigma70_r4"/>
</dbReference>
<dbReference type="InterPro" id="IPR014284">
    <property type="entry name" value="RNA_pol_sigma-70_dom"/>
</dbReference>
<feature type="domain" description="RNA polymerase sigma-70 region 4" evidence="7">
    <location>
        <begin position="192"/>
        <end position="238"/>
    </location>
</feature>
<evidence type="ECO:0000313" key="9">
    <source>
        <dbReference type="Proteomes" id="UP001235064"/>
    </source>
</evidence>
<evidence type="ECO:0000259" key="6">
    <source>
        <dbReference type="Pfam" id="PF04539"/>
    </source>
</evidence>
<evidence type="ECO:0000256" key="1">
    <source>
        <dbReference type="ARBA" id="ARBA00023015"/>
    </source>
</evidence>
<dbReference type="Proteomes" id="UP001235064">
    <property type="component" value="Unassembled WGS sequence"/>
</dbReference>
<dbReference type="Gene3D" id="1.20.140.160">
    <property type="match status" value="1"/>
</dbReference>
<keyword evidence="2" id="KW-0731">Sigma factor</keyword>
<comment type="caution">
    <text evidence="8">The sequence shown here is derived from an EMBL/GenBank/DDBJ whole genome shotgun (WGS) entry which is preliminary data.</text>
</comment>
<dbReference type="InterPro" id="IPR007624">
    <property type="entry name" value="RNA_pol_sigma70_r3"/>
</dbReference>
<accession>A0ABT7MTV9</accession>
<keyword evidence="9" id="KW-1185">Reference proteome</keyword>
<evidence type="ECO:0000256" key="3">
    <source>
        <dbReference type="ARBA" id="ARBA00023125"/>
    </source>
</evidence>
<reference evidence="8 9" key="1">
    <citation type="submission" date="2023-06" db="EMBL/GenBank/DDBJ databases">
        <title>Microbacterium sp. nov., isolated from a waste landfill.</title>
        <authorList>
            <person name="Wen W."/>
        </authorList>
    </citation>
    <scope>NUCLEOTIDE SEQUENCE [LARGE SCALE GENOMIC DNA]</scope>
    <source>
        <strain evidence="8 9">ASV49</strain>
    </source>
</reference>
<protein>
    <submittedName>
        <fullName evidence="8">Sigma-70 family RNA polymerase sigma factor</fullName>
    </submittedName>
</protein>
<dbReference type="InterPro" id="IPR013325">
    <property type="entry name" value="RNA_pol_sigma_r2"/>
</dbReference>
<keyword evidence="4" id="KW-0804">Transcription</keyword>
<keyword evidence="3" id="KW-0238">DNA-binding</keyword>
<dbReference type="Pfam" id="PF04545">
    <property type="entry name" value="Sigma70_r4"/>
    <property type="match status" value="1"/>
</dbReference>
<dbReference type="SUPFAM" id="SSF88946">
    <property type="entry name" value="Sigma2 domain of RNA polymerase sigma factors"/>
    <property type="match status" value="1"/>
</dbReference>
<dbReference type="InterPro" id="IPR013324">
    <property type="entry name" value="RNA_pol_sigma_r3/r4-like"/>
</dbReference>
<name>A0ABT7MTV9_9MICO</name>
<evidence type="ECO:0000256" key="2">
    <source>
        <dbReference type="ARBA" id="ARBA00023082"/>
    </source>
</evidence>
<evidence type="ECO:0000256" key="4">
    <source>
        <dbReference type="ARBA" id="ARBA00023163"/>
    </source>
</evidence>
<dbReference type="RefSeq" id="WP_286285764.1">
    <property type="nucleotide sequence ID" value="NZ_JASXSZ010000001.1"/>
</dbReference>
<evidence type="ECO:0000259" key="7">
    <source>
        <dbReference type="Pfam" id="PF04545"/>
    </source>
</evidence>
<keyword evidence="1" id="KW-0805">Transcription regulation</keyword>
<feature type="region of interest" description="Disordered" evidence="5">
    <location>
        <begin position="1"/>
        <end position="23"/>
    </location>
</feature>
<dbReference type="Gene3D" id="1.10.1740.10">
    <property type="match status" value="1"/>
</dbReference>
<dbReference type="Pfam" id="PF04539">
    <property type="entry name" value="Sigma70_r3"/>
    <property type="match status" value="1"/>
</dbReference>
<feature type="domain" description="RNA polymerase sigma-70 region 3" evidence="6">
    <location>
        <begin position="101"/>
        <end position="143"/>
    </location>
</feature>
<dbReference type="EMBL" id="JASXSZ010000001">
    <property type="protein sequence ID" value="MDL9977885.1"/>
    <property type="molecule type" value="Genomic_DNA"/>
</dbReference>
<sequence length="278" mass="29905">MSSIPLTSLGSSSHSSPSPERLAQDNMPLATYLAVEKARTVPHVDLDDLLSAARLGLARAALAYDAERGIPFGAFARNHINWAMLDEMRAADPAGERGRAKIEKVRAAADAVRERTGRAATIAELARESGLDADAVSEMLKLDEMVRTGTSFEAHFAADEGRQAADLTDSVILPELAAEQAESRRMLMRVVEALPAAMQRVIRGIYLDDRTVKDIAADLGVSHAYVSKLRTTGLTLMREAMEAWETGGTCDRSTKTKAEFFDTVFDKPASAGVLAAAS</sequence>
<proteinExistence type="predicted"/>